<feature type="compositionally biased region" description="Basic residues" evidence="1">
    <location>
        <begin position="209"/>
        <end position="218"/>
    </location>
</feature>
<evidence type="ECO:0000313" key="3">
    <source>
        <dbReference type="EMBL" id="USW53559.1"/>
    </source>
</evidence>
<dbReference type="EMBL" id="CP099422">
    <property type="protein sequence ID" value="USW53559.1"/>
    <property type="molecule type" value="Genomic_DNA"/>
</dbReference>
<feature type="transmembrane region" description="Helical" evidence="2">
    <location>
        <begin position="256"/>
        <end position="280"/>
    </location>
</feature>
<feature type="compositionally biased region" description="Polar residues" evidence="1">
    <location>
        <begin position="66"/>
        <end position="75"/>
    </location>
</feature>
<sequence length="481" mass="52941">MQYFGTAMPPASPLPDSTALESGIIEDERPSRLSRVQDNVRNLLRASVFGSVASSPTTPVHARPQVSASASSPTLPTLRPIQVDEPLRSNPPSPVLRSTRHPAHTRFPVRASPSRPEVLPSPTDSGTSVNTDRSPHIDSFPCPPSSYQRNVQQMAHQSALFDTRAMAAFNHPDLSHPSVTDLSQQKSQHRRQHGGWERHRTGSHGSGSAHRRHKRRAHRAGGSTGLLCFMSATLLAALVATYVSLAMTVDGITTTFHVLFILGILLATIVFSHALIRFLLYSKRRNRNLPTFVRVTRQGHQRRHRHHHHHRDHLHPHVRRLPTVTGEHEEAFVPSSPIEVHVPSDEVRADSDVADLAIATHRPLDWDKDVPKIANPPPAYGRWRDSVRANPDLLHWAPSPISPDTPALPSPTYEEATAASSSETHSSPPSYRTRESPARQREMLAARAGIAQPLPAEPEMFEVRGINIPGAGAGPRVGEAF</sequence>
<proteinExistence type="predicted"/>
<feature type="compositionally biased region" description="Low complexity" evidence="1">
    <location>
        <begin position="410"/>
        <end position="430"/>
    </location>
</feature>
<feature type="region of interest" description="Disordered" evidence="1">
    <location>
        <begin position="394"/>
        <end position="439"/>
    </location>
</feature>
<evidence type="ECO:0000313" key="4">
    <source>
        <dbReference type="Proteomes" id="UP001056384"/>
    </source>
</evidence>
<organism evidence="3 4">
    <name type="scientific">Septoria linicola</name>
    <dbReference type="NCBI Taxonomy" id="215465"/>
    <lineage>
        <taxon>Eukaryota</taxon>
        <taxon>Fungi</taxon>
        <taxon>Dikarya</taxon>
        <taxon>Ascomycota</taxon>
        <taxon>Pezizomycotina</taxon>
        <taxon>Dothideomycetes</taxon>
        <taxon>Dothideomycetidae</taxon>
        <taxon>Mycosphaerellales</taxon>
        <taxon>Mycosphaerellaceae</taxon>
        <taxon>Septoria</taxon>
    </lineage>
</organism>
<keyword evidence="4" id="KW-1185">Reference proteome</keyword>
<dbReference type="Proteomes" id="UP001056384">
    <property type="component" value="Chromosome 5"/>
</dbReference>
<protein>
    <submittedName>
        <fullName evidence="3">Uncharacterized protein</fullName>
    </submittedName>
</protein>
<reference evidence="3" key="1">
    <citation type="submission" date="2022-06" db="EMBL/GenBank/DDBJ databases">
        <title>Complete genome sequences of two strains of the flax pathogen Septoria linicola.</title>
        <authorList>
            <person name="Lapalu N."/>
            <person name="Simon A."/>
            <person name="Demenou B."/>
            <person name="Paumier D."/>
            <person name="Guillot M.-P."/>
            <person name="Gout L."/>
            <person name="Valade R."/>
        </authorList>
    </citation>
    <scope>NUCLEOTIDE SEQUENCE</scope>
    <source>
        <strain evidence="3">SE15195</strain>
    </source>
</reference>
<feature type="transmembrane region" description="Helical" evidence="2">
    <location>
        <begin position="220"/>
        <end position="244"/>
    </location>
</feature>
<evidence type="ECO:0000256" key="2">
    <source>
        <dbReference type="SAM" id="Phobius"/>
    </source>
</evidence>
<keyword evidence="2" id="KW-1133">Transmembrane helix</keyword>
<accession>A0A9Q9AS18</accession>
<feature type="compositionally biased region" description="Polar residues" evidence="1">
    <location>
        <begin position="122"/>
        <end position="132"/>
    </location>
</feature>
<feature type="region of interest" description="Disordered" evidence="1">
    <location>
        <begin position="172"/>
        <end position="218"/>
    </location>
</feature>
<feature type="region of interest" description="Disordered" evidence="1">
    <location>
        <begin position="53"/>
        <end position="136"/>
    </location>
</feature>
<evidence type="ECO:0000256" key="1">
    <source>
        <dbReference type="SAM" id="MobiDB-lite"/>
    </source>
</evidence>
<dbReference type="AlphaFoldDB" id="A0A9Q9AS18"/>
<gene>
    <name evidence="3" type="ORF">Slin15195_G068780</name>
</gene>
<name>A0A9Q9AS18_9PEZI</name>
<keyword evidence="2" id="KW-0472">Membrane</keyword>
<feature type="region of interest" description="Disordered" evidence="1">
    <location>
        <begin position="297"/>
        <end position="316"/>
    </location>
</feature>
<feature type="compositionally biased region" description="Pro residues" evidence="1">
    <location>
        <begin position="400"/>
        <end position="409"/>
    </location>
</feature>
<keyword evidence="2" id="KW-0812">Transmembrane</keyword>
<feature type="compositionally biased region" description="Polar residues" evidence="1">
    <location>
        <begin position="177"/>
        <end position="186"/>
    </location>
</feature>